<dbReference type="EMBL" id="BJWL01000007">
    <property type="protein sequence ID" value="GFY90190.1"/>
    <property type="molecule type" value="Genomic_DNA"/>
</dbReference>
<organism evidence="1 2">
    <name type="scientific">Actinidia rufa</name>
    <dbReference type="NCBI Taxonomy" id="165716"/>
    <lineage>
        <taxon>Eukaryota</taxon>
        <taxon>Viridiplantae</taxon>
        <taxon>Streptophyta</taxon>
        <taxon>Embryophyta</taxon>
        <taxon>Tracheophyta</taxon>
        <taxon>Spermatophyta</taxon>
        <taxon>Magnoliopsida</taxon>
        <taxon>eudicotyledons</taxon>
        <taxon>Gunneridae</taxon>
        <taxon>Pentapetalae</taxon>
        <taxon>asterids</taxon>
        <taxon>Ericales</taxon>
        <taxon>Actinidiaceae</taxon>
        <taxon>Actinidia</taxon>
    </lineage>
</organism>
<dbReference type="Proteomes" id="UP000585474">
    <property type="component" value="Unassembled WGS sequence"/>
</dbReference>
<name>A0A7J0EUZ7_9ERIC</name>
<reference evidence="1 2" key="1">
    <citation type="submission" date="2019-07" db="EMBL/GenBank/DDBJ databases">
        <title>De Novo Assembly of kiwifruit Actinidia rufa.</title>
        <authorList>
            <person name="Sugita-Konishi S."/>
            <person name="Sato K."/>
            <person name="Mori E."/>
            <person name="Abe Y."/>
            <person name="Kisaki G."/>
            <person name="Hamano K."/>
            <person name="Suezawa K."/>
            <person name="Otani M."/>
            <person name="Fukuda T."/>
            <person name="Manabe T."/>
            <person name="Gomi K."/>
            <person name="Tabuchi M."/>
            <person name="Akimitsu K."/>
            <person name="Kataoka I."/>
        </authorList>
    </citation>
    <scope>NUCLEOTIDE SEQUENCE [LARGE SCALE GENOMIC DNA]</scope>
    <source>
        <strain evidence="2">cv. Fuchu</strain>
    </source>
</reference>
<gene>
    <name evidence="1" type="ORF">Acr_07g0003870</name>
</gene>
<sequence>MSSQAMRKPGLTRRQHNSALLDSLRAPNADTPDGIPIHFHLQFISNLEPISTVHVGDGQHQNNPTTTQLNGLDVIQLHAPDGRHVVVDHIEVLADLAAPYVQVITCDVTLSVGPELLKDRVSPVVMLGVYLFEKPNSESQMALNLNHPNIVPAKQGDSVNGVNVPPGISRVGFAPIGNMLWLIFVSERNYLSIKLDGGLKKKVG</sequence>
<accession>A0A7J0EUZ7</accession>
<protein>
    <submittedName>
        <fullName evidence="1">Uncharacterized protein</fullName>
    </submittedName>
</protein>
<evidence type="ECO:0000313" key="1">
    <source>
        <dbReference type="EMBL" id="GFY90190.1"/>
    </source>
</evidence>
<comment type="caution">
    <text evidence="1">The sequence shown here is derived from an EMBL/GenBank/DDBJ whole genome shotgun (WGS) entry which is preliminary data.</text>
</comment>
<evidence type="ECO:0000313" key="2">
    <source>
        <dbReference type="Proteomes" id="UP000585474"/>
    </source>
</evidence>
<dbReference type="AlphaFoldDB" id="A0A7J0EUZ7"/>
<proteinExistence type="predicted"/>
<keyword evidence="2" id="KW-1185">Reference proteome</keyword>